<reference evidence="3" key="1">
    <citation type="journal article" date="2019" name="Int. J. Syst. Evol. Microbiol.">
        <title>The Global Catalogue of Microorganisms (GCM) 10K type strain sequencing project: providing services to taxonomists for standard genome sequencing and annotation.</title>
        <authorList>
            <consortium name="The Broad Institute Genomics Platform"/>
            <consortium name="The Broad Institute Genome Sequencing Center for Infectious Disease"/>
            <person name="Wu L."/>
            <person name="Ma J."/>
        </authorList>
    </citation>
    <scope>NUCLEOTIDE SEQUENCE [LARGE SCALE GENOMIC DNA]</scope>
    <source>
        <strain evidence="3">KCTC 42195</strain>
    </source>
</reference>
<evidence type="ECO:0000256" key="1">
    <source>
        <dbReference type="SAM" id="SignalP"/>
    </source>
</evidence>
<sequence>MANKWCLLLVGLLAAMAQAAPLLLQGKIGEAAVVMELDIDDAGQVMGRYFYRKYHRDIALDGSTQEDGSLVLGENLRSDERRSDLILHPQGQGWQGQWQGPKAAQPLPVVLKPLLPAQLTPSSDPALQPFRQSSPYDYERMAALKLVAGKIQRFQGYTLQWWREPVSSIASFRLQDGFDAATRQRLNQRLAQRQWQGVTDYFDCLLGGSRAAGGDFEQTVTPRLVNRQLLSVSEFTSYYCGGAHPDFGDDPLNLDVTTGRELQLEDLLWLGKGKPPLVRQDNQDRVDIQYKYTVLAPWLQRQFARLHPAVFKAGGQDDCDYNIPEVWQFVSWYATPKGLYLGPSFGRAVRACEYPDWSVLPWSLVMKHPGAAGYRLP</sequence>
<name>A0ABV7TSX1_9NEIS</name>
<evidence type="ECO:0000313" key="3">
    <source>
        <dbReference type="Proteomes" id="UP001595636"/>
    </source>
</evidence>
<dbReference type="RefSeq" id="WP_390277780.1">
    <property type="nucleotide sequence ID" value="NZ_JBHRYH010000014.1"/>
</dbReference>
<keyword evidence="1" id="KW-0732">Signal</keyword>
<organism evidence="2 3">
    <name type="scientific">Vogesella amnigena</name>
    <dbReference type="NCBI Taxonomy" id="1507449"/>
    <lineage>
        <taxon>Bacteria</taxon>
        <taxon>Pseudomonadati</taxon>
        <taxon>Pseudomonadota</taxon>
        <taxon>Betaproteobacteria</taxon>
        <taxon>Neisseriales</taxon>
        <taxon>Chromobacteriaceae</taxon>
        <taxon>Vogesella</taxon>
    </lineage>
</organism>
<protein>
    <recommendedName>
        <fullName evidence="4">DUF3298 domain-containing protein</fullName>
    </recommendedName>
</protein>
<feature type="signal peptide" evidence="1">
    <location>
        <begin position="1"/>
        <end position="19"/>
    </location>
</feature>
<feature type="chain" id="PRO_5045730663" description="DUF3298 domain-containing protein" evidence="1">
    <location>
        <begin position="20"/>
        <end position="377"/>
    </location>
</feature>
<proteinExistence type="predicted"/>
<evidence type="ECO:0000313" key="2">
    <source>
        <dbReference type="EMBL" id="MFC3625849.1"/>
    </source>
</evidence>
<dbReference type="EMBL" id="JBHRYH010000014">
    <property type="protein sequence ID" value="MFC3625849.1"/>
    <property type="molecule type" value="Genomic_DNA"/>
</dbReference>
<gene>
    <name evidence="2" type="ORF">ACFOKJ_06810</name>
</gene>
<evidence type="ECO:0008006" key="4">
    <source>
        <dbReference type="Google" id="ProtNLM"/>
    </source>
</evidence>
<comment type="caution">
    <text evidence="2">The sequence shown here is derived from an EMBL/GenBank/DDBJ whole genome shotgun (WGS) entry which is preliminary data.</text>
</comment>
<keyword evidence="3" id="KW-1185">Reference proteome</keyword>
<accession>A0ABV7TSX1</accession>
<dbReference type="Proteomes" id="UP001595636">
    <property type="component" value="Unassembled WGS sequence"/>
</dbReference>